<keyword evidence="2" id="KW-1185">Reference proteome</keyword>
<evidence type="ECO:0000313" key="1">
    <source>
        <dbReference type="EMBL" id="KAF2435799.1"/>
    </source>
</evidence>
<feature type="non-terminal residue" evidence="1">
    <location>
        <position position="145"/>
    </location>
</feature>
<accession>A0A9P4U2I0</accession>
<sequence>MTAKKIYDLERPDDRARELASRLSLEEQVRLSILLSVQYLYFLCCSRCAHGSRLFLIQQEMLAGKATYPCQPQLFYSLLVHCFSAKCASAHVQVQYRDSTDSQRQWGSSSDDSRARFRFVLGTIYFPALKAQSATQDFSQITIDH</sequence>
<dbReference type="AlphaFoldDB" id="A0A9P4U2I0"/>
<comment type="caution">
    <text evidence="1">The sequence shown here is derived from an EMBL/GenBank/DDBJ whole genome shotgun (WGS) entry which is preliminary data.</text>
</comment>
<reference evidence="1" key="1">
    <citation type="journal article" date="2020" name="Stud. Mycol.">
        <title>101 Dothideomycetes genomes: a test case for predicting lifestyles and emergence of pathogens.</title>
        <authorList>
            <person name="Haridas S."/>
            <person name="Albert R."/>
            <person name="Binder M."/>
            <person name="Bloem J."/>
            <person name="Labutti K."/>
            <person name="Salamov A."/>
            <person name="Andreopoulos B."/>
            <person name="Baker S."/>
            <person name="Barry K."/>
            <person name="Bills G."/>
            <person name="Bluhm B."/>
            <person name="Cannon C."/>
            <person name="Castanera R."/>
            <person name="Culley D."/>
            <person name="Daum C."/>
            <person name="Ezra D."/>
            <person name="Gonzalez J."/>
            <person name="Henrissat B."/>
            <person name="Kuo A."/>
            <person name="Liang C."/>
            <person name="Lipzen A."/>
            <person name="Lutzoni F."/>
            <person name="Magnuson J."/>
            <person name="Mondo S."/>
            <person name="Nolan M."/>
            <person name="Ohm R."/>
            <person name="Pangilinan J."/>
            <person name="Park H.-J."/>
            <person name="Ramirez L."/>
            <person name="Alfaro M."/>
            <person name="Sun H."/>
            <person name="Tritt A."/>
            <person name="Yoshinaga Y."/>
            <person name="Zwiers L.-H."/>
            <person name="Turgeon B."/>
            <person name="Goodwin S."/>
            <person name="Spatafora J."/>
            <person name="Crous P."/>
            <person name="Grigoriev I."/>
        </authorList>
    </citation>
    <scope>NUCLEOTIDE SEQUENCE</scope>
    <source>
        <strain evidence="1">CBS 130266</strain>
    </source>
</reference>
<dbReference type="EMBL" id="MU007012">
    <property type="protein sequence ID" value="KAF2435799.1"/>
    <property type="molecule type" value="Genomic_DNA"/>
</dbReference>
<dbReference type="Proteomes" id="UP000800235">
    <property type="component" value="Unassembled WGS sequence"/>
</dbReference>
<gene>
    <name evidence="1" type="ORF">EJ08DRAFT_645481</name>
</gene>
<protein>
    <submittedName>
        <fullName evidence="1">Uncharacterized protein</fullName>
    </submittedName>
</protein>
<organism evidence="1 2">
    <name type="scientific">Tothia fuscella</name>
    <dbReference type="NCBI Taxonomy" id="1048955"/>
    <lineage>
        <taxon>Eukaryota</taxon>
        <taxon>Fungi</taxon>
        <taxon>Dikarya</taxon>
        <taxon>Ascomycota</taxon>
        <taxon>Pezizomycotina</taxon>
        <taxon>Dothideomycetes</taxon>
        <taxon>Pleosporomycetidae</taxon>
        <taxon>Venturiales</taxon>
        <taxon>Cylindrosympodiaceae</taxon>
        <taxon>Tothia</taxon>
    </lineage>
</organism>
<proteinExistence type="predicted"/>
<evidence type="ECO:0000313" key="2">
    <source>
        <dbReference type="Proteomes" id="UP000800235"/>
    </source>
</evidence>
<name>A0A9P4U2I0_9PEZI</name>
<dbReference type="OrthoDB" id="3946051at2759"/>